<accession>A0A8T3BE78</accession>
<dbReference type="InterPro" id="IPR009291">
    <property type="entry name" value="Vps62"/>
</dbReference>
<dbReference type="PANTHER" id="PTHR48152:SF3">
    <property type="entry name" value="DUF946 FAMILY PROTEIN (DUF946)"/>
    <property type="match status" value="1"/>
</dbReference>
<sequence length="91" mass="10196">MDAGERFEIVAAEHSPAADEMVAPAWVDYMREWGPKVSYDVGDELQKVERSLPEKWRQTARKLVNGLPPELFGEEGPTGPKVKASWEGDEP</sequence>
<name>A0A8T3BE78_DENNO</name>
<dbReference type="PANTHER" id="PTHR48152">
    <property type="entry name" value="F1C9.34 PROTEIN"/>
    <property type="match status" value="1"/>
</dbReference>
<feature type="region of interest" description="Disordered" evidence="1">
    <location>
        <begin position="67"/>
        <end position="91"/>
    </location>
</feature>
<proteinExistence type="predicted"/>
<evidence type="ECO:0000313" key="2">
    <source>
        <dbReference type="EMBL" id="KAI0511392.1"/>
    </source>
</evidence>
<organism evidence="2 3">
    <name type="scientific">Dendrobium nobile</name>
    <name type="common">Orchid</name>
    <dbReference type="NCBI Taxonomy" id="94219"/>
    <lineage>
        <taxon>Eukaryota</taxon>
        <taxon>Viridiplantae</taxon>
        <taxon>Streptophyta</taxon>
        <taxon>Embryophyta</taxon>
        <taxon>Tracheophyta</taxon>
        <taxon>Spermatophyta</taxon>
        <taxon>Magnoliopsida</taxon>
        <taxon>Liliopsida</taxon>
        <taxon>Asparagales</taxon>
        <taxon>Orchidaceae</taxon>
        <taxon>Epidendroideae</taxon>
        <taxon>Malaxideae</taxon>
        <taxon>Dendrobiinae</taxon>
        <taxon>Dendrobium</taxon>
    </lineage>
</organism>
<reference evidence="2" key="1">
    <citation type="journal article" date="2022" name="Front. Genet.">
        <title>Chromosome-Scale Assembly of the Dendrobium nobile Genome Provides Insights Into the Molecular Mechanism of the Biosynthesis of the Medicinal Active Ingredient of Dendrobium.</title>
        <authorList>
            <person name="Xu Q."/>
            <person name="Niu S.-C."/>
            <person name="Li K.-L."/>
            <person name="Zheng P.-J."/>
            <person name="Zhang X.-J."/>
            <person name="Jia Y."/>
            <person name="Liu Y."/>
            <person name="Niu Y.-X."/>
            <person name="Yu L.-H."/>
            <person name="Chen D.-F."/>
            <person name="Zhang G.-Q."/>
        </authorList>
    </citation>
    <scope>NUCLEOTIDE SEQUENCE</scope>
    <source>
        <tissue evidence="2">Leaf</tissue>
    </source>
</reference>
<dbReference type="SMR" id="A0A8T3BE78"/>
<protein>
    <submittedName>
        <fullName evidence="2">Uncharacterized protein</fullName>
    </submittedName>
</protein>
<dbReference type="OrthoDB" id="188042at2759"/>
<evidence type="ECO:0000256" key="1">
    <source>
        <dbReference type="SAM" id="MobiDB-lite"/>
    </source>
</evidence>
<dbReference type="AlphaFoldDB" id="A0A8T3BE78"/>
<dbReference type="Pfam" id="PF06101">
    <property type="entry name" value="Vps62"/>
    <property type="match status" value="1"/>
</dbReference>
<dbReference type="EMBL" id="JAGYWB010000009">
    <property type="protein sequence ID" value="KAI0511392.1"/>
    <property type="molecule type" value="Genomic_DNA"/>
</dbReference>
<evidence type="ECO:0000313" key="3">
    <source>
        <dbReference type="Proteomes" id="UP000829196"/>
    </source>
</evidence>
<dbReference type="Proteomes" id="UP000829196">
    <property type="component" value="Unassembled WGS sequence"/>
</dbReference>
<comment type="caution">
    <text evidence="2">The sequence shown here is derived from an EMBL/GenBank/DDBJ whole genome shotgun (WGS) entry which is preliminary data.</text>
</comment>
<keyword evidence="3" id="KW-1185">Reference proteome</keyword>
<gene>
    <name evidence="2" type="ORF">KFK09_012022</name>
</gene>